<dbReference type="PROSITE" id="PS50931">
    <property type="entry name" value="HTH_LYSR"/>
    <property type="match status" value="1"/>
</dbReference>
<keyword evidence="2" id="KW-0805">Transcription regulation</keyword>
<evidence type="ECO:0000256" key="3">
    <source>
        <dbReference type="ARBA" id="ARBA00023125"/>
    </source>
</evidence>
<sequence length="302" mass="32251">MTLPDLAALRLLADVGRLGSIGAAGRAAGISQQSASERLRATEAQTGLVLVQRSTRGASLTPEGRLLVEWSTELLRVADQIETALVTLRSEHTRQLRVSASMTTAEYLLPAWLVALRRQPGSAGEVSVSLEATNSRHVVEAVRDRRADLGFIEGPEATDGLARAVVGRDELVLVAAPDDPWATRRTPLSPHLLGTRALTSREPGSGTRAVVEQALARAGVDVVRPDAELATNAAVLAAVRAGGAPAFLSLRAVERDLATGMLVRLRVRELDLRRDFTAVWVGWSTPPAGPVRDLLAIARRSR</sequence>
<dbReference type="RefSeq" id="WP_367994518.1">
    <property type="nucleotide sequence ID" value="NZ_JBFPJR010000022.1"/>
</dbReference>
<dbReference type="SUPFAM" id="SSF46785">
    <property type="entry name" value="Winged helix' DNA-binding domain"/>
    <property type="match status" value="1"/>
</dbReference>
<dbReference type="PANTHER" id="PTHR30126">
    <property type="entry name" value="HTH-TYPE TRANSCRIPTIONAL REGULATOR"/>
    <property type="match status" value="1"/>
</dbReference>
<accession>A0ABV3T036</accession>
<dbReference type="InterPro" id="IPR036390">
    <property type="entry name" value="WH_DNA-bd_sf"/>
</dbReference>
<dbReference type="Proteomes" id="UP001556631">
    <property type="component" value="Unassembled WGS sequence"/>
</dbReference>
<evidence type="ECO:0000313" key="6">
    <source>
        <dbReference type="EMBL" id="MEX0428547.1"/>
    </source>
</evidence>
<dbReference type="Gene3D" id="1.10.10.10">
    <property type="entry name" value="Winged helix-like DNA-binding domain superfamily/Winged helix DNA-binding domain"/>
    <property type="match status" value="1"/>
</dbReference>
<comment type="similarity">
    <text evidence="1">Belongs to the LysR transcriptional regulatory family.</text>
</comment>
<dbReference type="InterPro" id="IPR036388">
    <property type="entry name" value="WH-like_DNA-bd_sf"/>
</dbReference>
<name>A0ABV3T036_9ACTN</name>
<evidence type="ECO:0000256" key="4">
    <source>
        <dbReference type="ARBA" id="ARBA00023163"/>
    </source>
</evidence>
<evidence type="ECO:0000256" key="2">
    <source>
        <dbReference type="ARBA" id="ARBA00023015"/>
    </source>
</evidence>
<dbReference type="Pfam" id="PF03466">
    <property type="entry name" value="LysR_substrate"/>
    <property type="match status" value="1"/>
</dbReference>
<reference evidence="6 7" key="1">
    <citation type="submission" date="2024-07" db="EMBL/GenBank/DDBJ databases">
        <authorList>
            <person name="Lee S."/>
            <person name="Kang M."/>
        </authorList>
    </citation>
    <scope>NUCLEOTIDE SEQUENCE [LARGE SCALE GENOMIC DNA]</scope>
    <source>
        <strain evidence="6 7">DS6</strain>
    </source>
</reference>
<dbReference type="Pfam" id="PF00126">
    <property type="entry name" value="HTH_1"/>
    <property type="match status" value="1"/>
</dbReference>
<keyword evidence="4" id="KW-0804">Transcription</keyword>
<proteinExistence type="inferred from homology"/>
<evidence type="ECO:0000313" key="7">
    <source>
        <dbReference type="Proteomes" id="UP001556631"/>
    </source>
</evidence>
<dbReference type="PANTHER" id="PTHR30126:SF39">
    <property type="entry name" value="HTH-TYPE TRANSCRIPTIONAL REGULATOR CYSL"/>
    <property type="match status" value="1"/>
</dbReference>
<protein>
    <submittedName>
        <fullName evidence="6">LysR family transcriptional regulator</fullName>
    </submittedName>
</protein>
<keyword evidence="3" id="KW-0238">DNA-binding</keyword>
<dbReference type="InterPro" id="IPR005119">
    <property type="entry name" value="LysR_subst-bd"/>
</dbReference>
<dbReference type="Gene3D" id="3.40.190.10">
    <property type="entry name" value="Periplasmic binding protein-like II"/>
    <property type="match status" value="2"/>
</dbReference>
<comment type="caution">
    <text evidence="6">The sequence shown here is derived from an EMBL/GenBank/DDBJ whole genome shotgun (WGS) entry which is preliminary data.</text>
</comment>
<feature type="domain" description="HTH lysR-type" evidence="5">
    <location>
        <begin position="4"/>
        <end position="61"/>
    </location>
</feature>
<evidence type="ECO:0000256" key="1">
    <source>
        <dbReference type="ARBA" id="ARBA00009437"/>
    </source>
</evidence>
<organism evidence="6 7">
    <name type="scientific">Nocardioides eburneus</name>
    <dbReference type="NCBI Taxonomy" id="3231482"/>
    <lineage>
        <taxon>Bacteria</taxon>
        <taxon>Bacillati</taxon>
        <taxon>Actinomycetota</taxon>
        <taxon>Actinomycetes</taxon>
        <taxon>Propionibacteriales</taxon>
        <taxon>Nocardioidaceae</taxon>
        <taxon>Nocardioides</taxon>
    </lineage>
</organism>
<dbReference type="EMBL" id="JBFPJR010000022">
    <property type="protein sequence ID" value="MEX0428547.1"/>
    <property type="molecule type" value="Genomic_DNA"/>
</dbReference>
<dbReference type="SUPFAM" id="SSF53850">
    <property type="entry name" value="Periplasmic binding protein-like II"/>
    <property type="match status" value="1"/>
</dbReference>
<dbReference type="InterPro" id="IPR000847">
    <property type="entry name" value="LysR_HTH_N"/>
</dbReference>
<keyword evidence="7" id="KW-1185">Reference proteome</keyword>
<evidence type="ECO:0000259" key="5">
    <source>
        <dbReference type="PROSITE" id="PS50931"/>
    </source>
</evidence>
<gene>
    <name evidence="6" type="ORF">AB3X52_13025</name>
</gene>